<evidence type="ECO:0000256" key="2">
    <source>
        <dbReference type="ARBA" id="ARBA00022692"/>
    </source>
</evidence>
<dbReference type="SUPFAM" id="SSF103481">
    <property type="entry name" value="Multidrug resistance efflux transporter EmrE"/>
    <property type="match status" value="1"/>
</dbReference>
<dbReference type="InterPro" id="IPR036910">
    <property type="entry name" value="HMG_box_dom_sf"/>
</dbReference>
<comment type="caution">
    <text evidence="8">The sequence shown here is derived from an EMBL/GenBank/DDBJ whole genome shotgun (WGS) entry which is preliminary data.</text>
</comment>
<feature type="transmembrane region" description="Helical" evidence="5">
    <location>
        <begin position="136"/>
        <end position="156"/>
    </location>
</feature>
<dbReference type="Gene3D" id="1.10.30.10">
    <property type="entry name" value="High mobility group box domain"/>
    <property type="match status" value="1"/>
</dbReference>
<evidence type="ECO:0000259" key="6">
    <source>
        <dbReference type="Pfam" id="PF03151"/>
    </source>
</evidence>
<dbReference type="EMBL" id="CAJVPI010000122">
    <property type="protein sequence ID" value="CAG8484459.1"/>
    <property type="molecule type" value="Genomic_DNA"/>
</dbReference>
<dbReference type="InterPro" id="IPR056775">
    <property type="entry name" value="YABBY_C"/>
</dbReference>
<sequence length="313" mass="35173">MAREKTTRKSATTKKLSPYNKYVKSELPKVKADNPDLDHKTAFKLVAERWKNSPENPKNNQEKKFKAFSLIPPHELDLTIARKVMPLSFIYVLMLAFNNLCLQYVEVTFYQVARSLTIVFNIIFTYTLLGAKTSVSALCACAIVFAGFVIGSYGELNFTWEGVIYGVASSAFVALYGIYVKKTLVVVGNNQWRLLHYNTTLSIAFLFPLVVLAGELQDMFANVYFFDEPLFWALMVLTGITGFVINIAIFLQIKYTTPLTNNISGTAKSCVQTALAAWYFANPISVLNGIGIILALFGSGMYSWVRYKEMVKK</sequence>
<evidence type="ECO:0000259" key="7">
    <source>
        <dbReference type="Pfam" id="PF04690"/>
    </source>
</evidence>
<name>A0A9N8ZES2_9GLOM</name>
<keyword evidence="2 5" id="KW-0812">Transmembrane</keyword>
<feature type="transmembrane region" description="Helical" evidence="5">
    <location>
        <begin position="192"/>
        <end position="211"/>
    </location>
</feature>
<evidence type="ECO:0000256" key="3">
    <source>
        <dbReference type="ARBA" id="ARBA00022989"/>
    </source>
</evidence>
<dbReference type="AlphaFoldDB" id="A0A9N8ZES2"/>
<accession>A0A9N8ZES2</accession>
<feature type="transmembrane region" description="Helical" evidence="5">
    <location>
        <begin position="162"/>
        <end position="180"/>
    </location>
</feature>
<dbReference type="InterPro" id="IPR050186">
    <property type="entry name" value="TPT_transporter"/>
</dbReference>
<keyword evidence="4 5" id="KW-0472">Membrane</keyword>
<keyword evidence="9" id="KW-1185">Reference proteome</keyword>
<feature type="transmembrane region" description="Helical" evidence="5">
    <location>
        <begin position="111"/>
        <end position="129"/>
    </location>
</feature>
<feature type="transmembrane region" description="Helical" evidence="5">
    <location>
        <begin position="84"/>
        <end position="105"/>
    </location>
</feature>
<dbReference type="Proteomes" id="UP000789739">
    <property type="component" value="Unassembled WGS sequence"/>
</dbReference>
<evidence type="ECO:0000256" key="1">
    <source>
        <dbReference type="ARBA" id="ARBA00004141"/>
    </source>
</evidence>
<feature type="transmembrane region" description="Helical" evidence="5">
    <location>
        <begin position="286"/>
        <end position="305"/>
    </location>
</feature>
<evidence type="ECO:0000256" key="5">
    <source>
        <dbReference type="SAM" id="Phobius"/>
    </source>
</evidence>
<evidence type="ECO:0000256" key="4">
    <source>
        <dbReference type="ARBA" id="ARBA00023136"/>
    </source>
</evidence>
<feature type="domain" description="YABBY protein C-terminal" evidence="7">
    <location>
        <begin position="17"/>
        <end position="57"/>
    </location>
</feature>
<evidence type="ECO:0000313" key="9">
    <source>
        <dbReference type="Proteomes" id="UP000789739"/>
    </source>
</evidence>
<reference evidence="8" key="1">
    <citation type="submission" date="2021-06" db="EMBL/GenBank/DDBJ databases">
        <authorList>
            <person name="Kallberg Y."/>
            <person name="Tangrot J."/>
            <person name="Rosling A."/>
        </authorList>
    </citation>
    <scope>NUCLEOTIDE SEQUENCE</scope>
    <source>
        <strain evidence="8">BR232B</strain>
    </source>
</reference>
<dbReference type="CDD" id="cd00084">
    <property type="entry name" value="HMG-box_SF"/>
    <property type="match status" value="1"/>
</dbReference>
<organism evidence="8 9">
    <name type="scientific">Paraglomus brasilianum</name>
    <dbReference type="NCBI Taxonomy" id="144538"/>
    <lineage>
        <taxon>Eukaryota</taxon>
        <taxon>Fungi</taxon>
        <taxon>Fungi incertae sedis</taxon>
        <taxon>Mucoromycota</taxon>
        <taxon>Glomeromycotina</taxon>
        <taxon>Glomeromycetes</taxon>
        <taxon>Paraglomerales</taxon>
        <taxon>Paraglomeraceae</taxon>
        <taxon>Paraglomus</taxon>
    </lineage>
</organism>
<dbReference type="InterPro" id="IPR037185">
    <property type="entry name" value="EmrE-like"/>
</dbReference>
<protein>
    <submittedName>
        <fullName evidence="8">666_t:CDS:1</fullName>
    </submittedName>
</protein>
<gene>
    <name evidence="8" type="ORF">PBRASI_LOCUS1757</name>
</gene>
<dbReference type="Pfam" id="PF04690">
    <property type="entry name" value="YABBY"/>
    <property type="match status" value="1"/>
</dbReference>
<comment type="subcellular location">
    <subcellularLocation>
        <location evidence="1">Membrane</location>
        <topology evidence="1">Multi-pass membrane protein</topology>
    </subcellularLocation>
</comment>
<keyword evidence="3 5" id="KW-1133">Transmembrane helix</keyword>
<dbReference type="InterPro" id="IPR004853">
    <property type="entry name" value="Sugar_P_trans_dom"/>
</dbReference>
<dbReference type="Pfam" id="PF03151">
    <property type="entry name" value="TPT"/>
    <property type="match status" value="1"/>
</dbReference>
<feature type="domain" description="Sugar phosphate transporter" evidence="6">
    <location>
        <begin position="75"/>
        <end position="303"/>
    </location>
</feature>
<feature type="transmembrane region" description="Helical" evidence="5">
    <location>
        <begin position="231"/>
        <end position="251"/>
    </location>
</feature>
<dbReference type="SUPFAM" id="SSF47095">
    <property type="entry name" value="HMG-box"/>
    <property type="match status" value="1"/>
</dbReference>
<proteinExistence type="predicted"/>
<dbReference type="OrthoDB" id="5547497at2759"/>
<dbReference type="GO" id="GO:0016020">
    <property type="term" value="C:membrane"/>
    <property type="evidence" value="ECO:0007669"/>
    <property type="project" value="UniProtKB-SubCell"/>
</dbReference>
<dbReference type="PANTHER" id="PTHR11132">
    <property type="entry name" value="SOLUTE CARRIER FAMILY 35"/>
    <property type="match status" value="1"/>
</dbReference>
<evidence type="ECO:0000313" key="8">
    <source>
        <dbReference type="EMBL" id="CAG8484459.1"/>
    </source>
</evidence>